<dbReference type="InterPro" id="IPR013766">
    <property type="entry name" value="Thioredoxin_domain"/>
</dbReference>
<dbReference type="InterPro" id="IPR050620">
    <property type="entry name" value="Thioredoxin_H-type-like"/>
</dbReference>
<sequence>EDFNNLLKQAGEKLVVRLSEEQDNSNVVFLAVDVDEADDVASHCKIKSTPTVHFYKNGKKIDEFSGSNRETLDNKVKALR</sequence>
<dbReference type="Proteomes" id="UP000677803">
    <property type="component" value="Unassembled WGS sequence"/>
</dbReference>
<gene>
    <name evidence="2" type="ORF">MMEN_LOCUS15594</name>
</gene>
<protein>
    <submittedName>
        <fullName evidence="2">(Atlantic silverside) hypothetical protein</fullName>
    </submittedName>
</protein>
<dbReference type="SUPFAM" id="SSF52833">
    <property type="entry name" value="Thioredoxin-like"/>
    <property type="match status" value="1"/>
</dbReference>
<dbReference type="OrthoDB" id="2121326at2759"/>
<organism evidence="2 3">
    <name type="scientific">Menidia menidia</name>
    <name type="common">Atlantic silverside</name>
    <dbReference type="NCBI Taxonomy" id="238744"/>
    <lineage>
        <taxon>Eukaryota</taxon>
        <taxon>Metazoa</taxon>
        <taxon>Chordata</taxon>
        <taxon>Craniata</taxon>
        <taxon>Vertebrata</taxon>
        <taxon>Euteleostomi</taxon>
        <taxon>Actinopterygii</taxon>
        <taxon>Neopterygii</taxon>
        <taxon>Teleostei</taxon>
        <taxon>Neoteleostei</taxon>
        <taxon>Acanthomorphata</taxon>
        <taxon>Ovalentaria</taxon>
        <taxon>Atherinomorphae</taxon>
        <taxon>Atheriniformes</taxon>
        <taxon>Atherinopsidae</taxon>
        <taxon>Menidiinae</taxon>
        <taxon>Menidia</taxon>
    </lineage>
</organism>
<dbReference type="CDD" id="cd02947">
    <property type="entry name" value="TRX_family"/>
    <property type="match status" value="1"/>
</dbReference>
<reference evidence="2" key="1">
    <citation type="submission" date="2021-05" db="EMBL/GenBank/DDBJ databases">
        <authorList>
            <person name="Tigano A."/>
        </authorList>
    </citation>
    <scope>NUCLEOTIDE SEQUENCE</scope>
</reference>
<comment type="caution">
    <text evidence="2">The sequence shown here is derived from an EMBL/GenBank/DDBJ whole genome shotgun (WGS) entry which is preliminary data.</text>
</comment>
<dbReference type="Pfam" id="PF00085">
    <property type="entry name" value="Thioredoxin"/>
    <property type="match status" value="1"/>
</dbReference>
<dbReference type="Gene3D" id="3.40.30.10">
    <property type="entry name" value="Glutaredoxin"/>
    <property type="match status" value="1"/>
</dbReference>
<dbReference type="EMBL" id="CAJRST010025557">
    <property type="protein sequence ID" value="CAG5959813.1"/>
    <property type="molecule type" value="Genomic_DNA"/>
</dbReference>
<feature type="domain" description="Thioredoxin" evidence="1">
    <location>
        <begin position="18"/>
        <end position="77"/>
    </location>
</feature>
<name>A0A8S4BFQ7_9TELE</name>
<feature type="non-terminal residue" evidence="2">
    <location>
        <position position="1"/>
    </location>
</feature>
<evidence type="ECO:0000313" key="2">
    <source>
        <dbReference type="EMBL" id="CAG5959813.1"/>
    </source>
</evidence>
<dbReference type="AlphaFoldDB" id="A0A8S4BFQ7"/>
<evidence type="ECO:0000259" key="1">
    <source>
        <dbReference type="Pfam" id="PF00085"/>
    </source>
</evidence>
<evidence type="ECO:0000313" key="3">
    <source>
        <dbReference type="Proteomes" id="UP000677803"/>
    </source>
</evidence>
<accession>A0A8S4BFQ7</accession>
<proteinExistence type="predicted"/>
<dbReference type="PANTHER" id="PTHR10438:SF463">
    <property type="entry name" value="THIOREDOXIN"/>
    <property type="match status" value="1"/>
</dbReference>
<dbReference type="PANTHER" id="PTHR10438">
    <property type="entry name" value="THIOREDOXIN"/>
    <property type="match status" value="1"/>
</dbReference>
<dbReference type="InterPro" id="IPR036249">
    <property type="entry name" value="Thioredoxin-like_sf"/>
</dbReference>
<keyword evidence="3" id="KW-1185">Reference proteome</keyword>